<feature type="domain" description="TRAF-type" evidence="6">
    <location>
        <begin position="79"/>
        <end position="126"/>
    </location>
</feature>
<dbReference type="PANTHER" id="PTHR10131">
    <property type="entry name" value="TNF RECEPTOR ASSOCIATED FACTOR"/>
    <property type="match status" value="1"/>
</dbReference>
<dbReference type="PROSITE" id="PS50145">
    <property type="entry name" value="ZF_TRAF"/>
    <property type="match status" value="1"/>
</dbReference>
<dbReference type="InterPro" id="IPR001293">
    <property type="entry name" value="Znf_TRAF"/>
</dbReference>
<proteinExistence type="predicted"/>
<dbReference type="InterPro" id="IPR018957">
    <property type="entry name" value="Znf_C3HC4_RING-type"/>
</dbReference>
<dbReference type="InterPro" id="IPR001841">
    <property type="entry name" value="Znf_RING"/>
</dbReference>
<keyword evidence="1 4" id="KW-0479">Metal-binding</keyword>
<keyword evidence="2 4" id="KW-0863">Zinc-finger</keyword>
<evidence type="ECO:0000313" key="7">
    <source>
        <dbReference type="EMBL" id="CAH3188691.1"/>
    </source>
</evidence>
<sequence>MNQPVSMVCGHSACKACLEEMVSKSLQGNGKTCPLCRETITLCKIYTNLAVRAMIAKILVCSINSGCTWTGEHDKMQNHSAICPFKIVSCPNGCQESYRQDAMDLHLAACPFQEVKCSFCNVKVPRFDLDTHARNCPEGPRVNHDKQYQESHQELLKNEVQSLKFALFNKAGENIGRKVQKIKSLRWTLKLADLTEGKDPASPFFCFERRTFRCIWR</sequence>
<dbReference type="SUPFAM" id="SSF49599">
    <property type="entry name" value="TRAF domain-like"/>
    <property type="match status" value="2"/>
</dbReference>
<keyword evidence="3 4" id="KW-0862">Zinc</keyword>
<dbReference type="Proteomes" id="UP001159427">
    <property type="component" value="Unassembled WGS sequence"/>
</dbReference>
<gene>
    <name evidence="7" type="ORF">PEVE_00018738</name>
</gene>
<feature type="domain" description="RING-type" evidence="5">
    <location>
        <begin position="9"/>
        <end position="37"/>
    </location>
</feature>
<dbReference type="InterPro" id="IPR013083">
    <property type="entry name" value="Znf_RING/FYVE/PHD"/>
</dbReference>
<dbReference type="EMBL" id="CALNXI010002534">
    <property type="protein sequence ID" value="CAH3188691.1"/>
    <property type="molecule type" value="Genomic_DNA"/>
</dbReference>
<name>A0ABN8SCZ7_9CNID</name>
<dbReference type="Pfam" id="PF00097">
    <property type="entry name" value="zf-C3HC4"/>
    <property type="match status" value="1"/>
</dbReference>
<reference evidence="7 8" key="1">
    <citation type="submission" date="2022-05" db="EMBL/GenBank/DDBJ databases">
        <authorList>
            <consortium name="Genoscope - CEA"/>
            <person name="William W."/>
        </authorList>
    </citation>
    <scope>NUCLEOTIDE SEQUENCE [LARGE SCALE GENOMIC DNA]</scope>
</reference>
<evidence type="ECO:0000259" key="5">
    <source>
        <dbReference type="PROSITE" id="PS50089"/>
    </source>
</evidence>
<protein>
    <submittedName>
        <fullName evidence="7">Uncharacterized protein</fullName>
    </submittedName>
</protein>
<evidence type="ECO:0000256" key="4">
    <source>
        <dbReference type="PROSITE-ProRule" id="PRU00207"/>
    </source>
</evidence>
<dbReference type="PANTHER" id="PTHR10131:SF157">
    <property type="entry name" value="RECEPTOR-ASSOCIATED FACTOR, PUTATIVE-RELATED"/>
    <property type="match status" value="1"/>
</dbReference>
<dbReference type="Pfam" id="PF02176">
    <property type="entry name" value="zf-TRAF"/>
    <property type="match status" value="1"/>
</dbReference>
<dbReference type="Gene3D" id="3.30.40.10">
    <property type="entry name" value="Zinc/RING finger domain, C3HC4 (zinc finger)"/>
    <property type="match status" value="2"/>
</dbReference>
<organism evidence="7 8">
    <name type="scientific">Porites evermanni</name>
    <dbReference type="NCBI Taxonomy" id="104178"/>
    <lineage>
        <taxon>Eukaryota</taxon>
        <taxon>Metazoa</taxon>
        <taxon>Cnidaria</taxon>
        <taxon>Anthozoa</taxon>
        <taxon>Hexacorallia</taxon>
        <taxon>Scleractinia</taxon>
        <taxon>Fungiina</taxon>
        <taxon>Poritidae</taxon>
        <taxon>Porites</taxon>
    </lineage>
</organism>
<dbReference type="SUPFAM" id="SSF57850">
    <property type="entry name" value="RING/U-box"/>
    <property type="match status" value="1"/>
</dbReference>
<feature type="zinc finger region" description="TRAF-type" evidence="4">
    <location>
        <begin position="79"/>
        <end position="126"/>
    </location>
</feature>
<evidence type="ECO:0000313" key="8">
    <source>
        <dbReference type="Proteomes" id="UP001159427"/>
    </source>
</evidence>
<keyword evidence="8" id="KW-1185">Reference proteome</keyword>
<evidence type="ECO:0000256" key="2">
    <source>
        <dbReference type="ARBA" id="ARBA00022771"/>
    </source>
</evidence>
<evidence type="ECO:0000256" key="1">
    <source>
        <dbReference type="ARBA" id="ARBA00022723"/>
    </source>
</evidence>
<comment type="caution">
    <text evidence="7">The sequence shown here is derived from an EMBL/GenBank/DDBJ whole genome shotgun (WGS) entry which is preliminary data.</text>
</comment>
<dbReference type="PROSITE" id="PS50089">
    <property type="entry name" value="ZF_RING_2"/>
    <property type="match status" value="1"/>
</dbReference>
<evidence type="ECO:0000256" key="3">
    <source>
        <dbReference type="ARBA" id="ARBA00022833"/>
    </source>
</evidence>
<accession>A0ABN8SCZ7</accession>
<evidence type="ECO:0000259" key="6">
    <source>
        <dbReference type="PROSITE" id="PS50145"/>
    </source>
</evidence>